<evidence type="ECO:0000256" key="2">
    <source>
        <dbReference type="ARBA" id="ARBA00022747"/>
    </source>
</evidence>
<sequence>MMEGWKFVKLGDIIHIKHGYGFKGEFFVDEPTKNFLLTPGNFAIGGGYKSDKIKYYDGPINEDFILKEGDVIVTMTDLSKQADTLGYSAKIPKDSENTYLHNQRIGLISLKTDEVDLDFIYWLLRTDYYQRYIASSSSGATVKHTSPKKIYSAKLLVPESLFVQQKIASILSGYDDLIENNLKRIKLLEEKAQLTYEEWFVRMKFPGHESVVINKETGLPEGWRITKLNKLSGVNSKNIEKTYEGDIKYIDIKGVSPNSIDSLTEYSIVDAPGRAKRIVKHGDIIWSCVRPNRRSHAVVWKPESNWIASTGFCVISPKKLPTSYLYYFLTTNSFVGYLTNLAGGAAYPAVKADHFKTAEIVVPKDEIVKAFDEKFEKSLELIWNFKQQNQFLKEARDILLPRLMAGMINVEDMNISSKEAETAKIQIL</sequence>
<dbReference type="Pfam" id="PF01420">
    <property type="entry name" value="Methylase_S"/>
    <property type="match status" value="2"/>
</dbReference>
<dbReference type="PANTHER" id="PTHR30408">
    <property type="entry name" value="TYPE-1 RESTRICTION ENZYME ECOKI SPECIFICITY PROTEIN"/>
    <property type="match status" value="1"/>
</dbReference>
<keyword evidence="2" id="KW-0680">Restriction system</keyword>
<proteinExistence type="inferred from homology"/>
<feature type="domain" description="Type I restriction modification DNA specificity" evidence="4">
    <location>
        <begin position="236"/>
        <end position="369"/>
    </location>
</feature>
<gene>
    <name evidence="5" type="ORF">GCM10011532_02960</name>
</gene>
<reference evidence="6" key="1">
    <citation type="journal article" date="2019" name="Int. J. Syst. Evol. Microbiol.">
        <title>The Global Catalogue of Microorganisms (GCM) 10K type strain sequencing project: providing services to taxonomists for standard genome sequencing and annotation.</title>
        <authorList>
            <consortium name="The Broad Institute Genomics Platform"/>
            <consortium name="The Broad Institute Genome Sequencing Center for Infectious Disease"/>
            <person name="Wu L."/>
            <person name="Ma J."/>
        </authorList>
    </citation>
    <scope>NUCLEOTIDE SEQUENCE [LARGE SCALE GENOMIC DNA]</scope>
    <source>
        <strain evidence="6">CGMCC 1.15422</strain>
    </source>
</reference>
<dbReference type="RefSeq" id="WP_011710450.1">
    <property type="nucleotide sequence ID" value="NZ_BMIX01000001.1"/>
</dbReference>
<feature type="domain" description="Type I restriction modification DNA specificity" evidence="4">
    <location>
        <begin position="2"/>
        <end position="189"/>
    </location>
</feature>
<evidence type="ECO:0000313" key="5">
    <source>
        <dbReference type="EMBL" id="GGG23253.1"/>
    </source>
</evidence>
<keyword evidence="6" id="KW-1185">Reference proteome</keyword>
<dbReference type="InterPro" id="IPR052021">
    <property type="entry name" value="Type-I_RS_S_subunit"/>
</dbReference>
<protein>
    <recommendedName>
        <fullName evidence="4">Type I restriction modification DNA specificity domain-containing protein</fullName>
    </recommendedName>
</protein>
<comment type="caution">
    <text evidence="5">The sequence shown here is derived from an EMBL/GenBank/DDBJ whole genome shotgun (WGS) entry which is preliminary data.</text>
</comment>
<dbReference type="Gene3D" id="3.90.220.20">
    <property type="entry name" value="DNA methylase specificity domains"/>
    <property type="match status" value="2"/>
</dbReference>
<evidence type="ECO:0000256" key="3">
    <source>
        <dbReference type="ARBA" id="ARBA00023125"/>
    </source>
</evidence>
<evidence type="ECO:0000259" key="4">
    <source>
        <dbReference type="Pfam" id="PF01420"/>
    </source>
</evidence>
<dbReference type="InterPro" id="IPR000055">
    <property type="entry name" value="Restrct_endonuc_typeI_TRD"/>
</dbReference>
<keyword evidence="3" id="KW-0238">DNA-binding</keyword>
<dbReference type="Proteomes" id="UP000605733">
    <property type="component" value="Unassembled WGS sequence"/>
</dbReference>
<evidence type="ECO:0000256" key="1">
    <source>
        <dbReference type="ARBA" id="ARBA00010923"/>
    </source>
</evidence>
<dbReference type="SUPFAM" id="SSF116734">
    <property type="entry name" value="DNA methylase specificity domain"/>
    <property type="match status" value="2"/>
</dbReference>
<dbReference type="PANTHER" id="PTHR30408:SF13">
    <property type="entry name" value="TYPE I RESTRICTION ENZYME HINDI SPECIFICITY SUBUNIT"/>
    <property type="match status" value="1"/>
</dbReference>
<accession>A0ABQ1WB65</accession>
<dbReference type="EMBL" id="BMIX01000001">
    <property type="protein sequence ID" value="GGG23253.1"/>
    <property type="molecule type" value="Genomic_DNA"/>
</dbReference>
<comment type="similarity">
    <text evidence="1">Belongs to the type-I restriction system S methylase family.</text>
</comment>
<dbReference type="CDD" id="cd17278">
    <property type="entry name" value="RMtype1_S_LdeBORF1052P-TRD2-CR2"/>
    <property type="match status" value="1"/>
</dbReference>
<evidence type="ECO:0000313" key="6">
    <source>
        <dbReference type="Proteomes" id="UP000605733"/>
    </source>
</evidence>
<organism evidence="5 6">
    <name type="scientific">Christiangramia forsetii</name>
    <dbReference type="NCBI Taxonomy" id="411153"/>
    <lineage>
        <taxon>Bacteria</taxon>
        <taxon>Pseudomonadati</taxon>
        <taxon>Bacteroidota</taxon>
        <taxon>Flavobacteriia</taxon>
        <taxon>Flavobacteriales</taxon>
        <taxon>Flavobacteriaceae</taxon>
        <taxon>Christiangramia</taxon>
    </lineage>
</organism>
<dbReference type="InterPro" id="IPR044946">
    <property type="entry name" value="Restrct_endonuc_typeI_TRD_sf"/>
</dbReference>
<name>A0ABQ1WB65_9FLAO</name>